<evidence type="ECO:0000313" key="1">
    <source>
        <dbReference type="EMBL" id="SPC22104.1"/>
    </source>
</evidence>
<protein>
    <submittedName>
        <fullName evidence="1">Uncharacterized protein</fullName>
    </submittedName>
</protein>
<organism evidence="1 2">
    <name type="scientific">Cupriavidus taiwanensis</name>
    <dbReference type="NCBI Taxonomy" id="164546"/>
    <lineage>
        <taxon>Bacteria</taxon>
        <taxon>Pseudomonadati</taxon>
        <taxon>Pseudomonadota</taxon>
        <taxon>Betaproteobacteria</taxon>
        <taxon>Burkholderiales</taxon>
        <taxon>Burkholderiaceae</taxon>
        <taxon>Cupriavidus</taxon>
    </lineage>
</organism>
<reference evidence="1 2" key="1">
    <citation type="submission" date="2018-01" db="EMBL/GenBank/DDBJ databases">
        <authorList>
            <person name="Clerissi C."/>
        </authorList>
    </citation>
    <scope>NUCLEOTIDE SEQUENCE [LARGE SCALE GENOMIC DNA]</scope>
    <source>
        <strain evidence="1">Cupriavidus taiwanensis STM 6021</strain>
    </source>
</reference>
<name>A0A375GI21_9BURK</name>
<dbReference type="Proteomes" id="UP000257139">
    <property type="component" value="Chromosome CBM2594_b"/>
</dbReference>
<dbReference type="EMBL" id="LT978514">
    <property type="protein sequence ID" value="SPC22104.1"/>
    <property type="molecule type" value="Genomic_DNA"/>
</dbReference>
<dbReference type="AlphaFoldDB" id="A0A375GI21"/>
<proteinExistence type="predicted"/>
<accession>A0A375GI21</accession>
<evidence type="ECO:0000313" key="2">
    <source>
        <dbReference type="Proteomes" id="UP000257139"/>
    </source>
</evidence>
<gene>
    <name evidence="1" type="ORF">CBM2594_B10970</name>
</gene>
<sequence>MTVPSCPVKIKLAPSSACATASKAASSSVRHCRTLKARALAGACFFFRMINERDKVYHYLTWYQIAPTLLRR</sequence>